<comment type="caution">
    <text evidence="3">The sequence shown here is derived from an EMBL/GenBank/DDBJ whole genome shotgun (WGS) entry which is preliminary data.</text>
</comment>
<evidence type="ECO:0000256" key="2">
    <source>
        <dbReference type="SAM" id="MobiDB-lite"/>
    </source>
</evidence>
<keyword evidence="3" id="KW-0347">Helicase</keyword>
<dbReference type="GO" id="GO:0009378">
    <property type="term" value="F:four-way junction helicase activity"/>
    <property type="evidence" value="ECO:0007669"/>
    <property type="project" value="TreeGrafter"/>
</dbReference>
<dbReference type="PANTHER" id="PTHR13710:SF149">
    <property type="entry name" value="ATP-DEPENDENT DNA HELICASE TLH2"/>
    <property type="match status" value="1"/>
</dbReference>
<dbReference type="GO" id="GO:0005737">
    <property type="term" value="C:cytoplasm"/>
    <property type="evidence" value="ECO:0007669"/>
    <property type="project" value="TreeGrafter"/>
</dbReference>
<dbReference type="PANTHER" id="PTHR13710">
    <property type="entry name" value="DNA HELICASE RECQ FAMILY MEMBER"/>
    <property type="match status" value="1"/>
</dbReference>
<dbReference type="SUPFAM" id="SSF52540">
    <property type="entry name" value="P-loop containing nucleoside triphosphate hydrolases"/>
    <property type="match status" value="2"/>
</dbReference>
<dbReference type="GO" id="GO:0005634">
    <property type="term" value="C:nucleus"/>
    <property type="evidence" value="ECO:0007669"/>
    <property type="project" value="TreeGrafter"/>
</dbReference>
<dbReference type="GO" id="GO:0005694">
    <property type="term" value="C:chromosome"/>
    <property type="evidence" value="ECO:0007669"/>
    <property type="project" value="TreeGrafter"/>
</dbReference>
<gene>
    <name evidence="3" type="ORF">Moror_11655</name>
</gene>
<dbReference type="OrthoDB" id="5952536at2759"/>
<dbReference type="GO" id="GO:0000724">
    <property type="term" value="P:double-strand break repair via homologous recombination"/>
    <property type="evidence" value="ECO:0007669"/>
    <property type="project" value="TreeGrafter"/>
</dbReference>
<dbReference type="KEGG" id="mrr:Moror_11655"/>
<evidence type="ECO:0000256" key="1">
    <source>
        <dbReference type="ARBA" id="ARBA00005446"/>
    </source>
</evidence>
<dbReference type="Gene3D" id="3.40.50.300">
    <property type="entry name" value="P-loop containing nucleotide triphosphate hydrolases"/>
    <property type="match status" value="2"/>
</dbReference>
<feature type="compositionally biased region" description="Basic and acidic residues" evidence="2">
    <location>
        <begin position="438"/>
        <end position="451"/>
    </location>
</feature>
<keyword evidence="3" id="KW-0378">Hydrolase</keyword>
<name>V2X4P9_MONRO</name>
<dbReference type="HOGENOM" id="CLU_019892_0_0_1"/>
<protein>
    <submittedName>
        <fullName evidence="3">Family helicase</fullName>
    </submittedName>
</protein>
<dbReference type="GO" id="GO:0043138">
    <property type="term" value="F:3'-5' DNA helicase activity"/>
    <property type="evidence" value="ECO:0007669"/>
    <property type="project" value="TreeGrafter"/>
</dbReference>
<comment type="similarity">
    <text evidence="1">Belongs to the helicase family. RecQ subfamily.</text>
</comment>
<dbReference type="InterPro" id="IPR027417">
    <property type="entry name" value="P-loop_NTPase"/>
</dbReference>
<sequence length="638" mass="73357">MTDTDPAVLSIQIESVMKMDIRQVEALISTRKDIFSSPGYPVQYLTTLNDNDCLLVIKAIIIGTLITDGREIPREHQVHAVQMSFEKDSAVFAGTGSGKTFIIAILNTLAGDLEKKYKIPTLAINGETNRTSLFWKGPNCNLGRFRHFLVTPEQLFMLREGYYLWFGYTIRDPDYKRLFGCIFVDEAHFIYFAGVSHYSLPAFCPAYDQLSEIKAMFAGIPWHALTATAPPHVYWQIVSSILTPRHALIQYSSNQPNTVYATHQIIGTIDDMFNYRMFIQDPLTFDFNTHLCILLFFDNRQLCKAVCKYLRMCLPASGLLYPKKDIIWYYRGSMLTGFLKEAHEAFTSETGNCQIYCSTKSNSTMRILLLPLAIHMKLVQSIDYPGVDIVVNVGVPEDARESLQHGGHVVQQPRKNGLYLVLYEGWVEDIDLESYNKEQKNISPKDPDRPRAPLTAKSTRHDHASLSMVTMIQNKDKCIRQSHAEHLNNTAETALIYYGPHCCDRHNDGFSLQSFLPGIIPTEPLKPPLDQKSHTYNKYRLLTSDRELLEQKLRRWRQIVHKTDPLHAVYLEEYIIWDKAIKTVCWAVPFKVETAELLQELLEETDDWHDDWAQKIVDIVKEFDKEKVKVLSKRKKDT</sequence>
<proteinExistence type="inferred from homology"/>
<dbReference type="STRING" id="1381753.V2X4P9"/>
<keyword evidence="3" id="KW-0067">ATP-binding</keyword>
<keyword evidence="3" id="KW-0547">Nucleotide-binding</keyword>
<dbReference type="Proteomes" id="UP000017559">
    <property type="component" value="Unassembled WGS sequence"/>
</dbReference>
<dbReference type="AlphaFoldDB" id="V2X4P9"/>
<feature type="region of interest" description="Disordered" evidence="2">
    <location>
        <begin position="438"/>
        <end position="460"/>
    </location>
</feature>
<evidence type="ECO:0000313" key="4">
    <source>
        <dbReference type="Proteomes" id="UP000017559"/>
    </source>
</evidence>
<reference evidence="3 4" key="1">
    <citation type="journal article" date="2014" name="BMC Genomics">
        <title>Genome and secretome analysis of the hemibiotrophic fungal pathogen, Moniliophthora roreri, which causes frosty pod rot disease of cacao: mechanisms of the biotrophic and necrotrophic phases.</title>
        <authorList>
            <person name="Meinhardt L.W."/>
            <person name="Costa G.G.L."/>
            <person name="Thomazella D.P.T."/>
            <person name="Teixeira P.J.P.L."/>
            <person name="Carazzolle M.F."/>
            <person name="Schuster S.C."/>
            <person name="Carlson J.E."/>
            <person name="Guiltinan M.J."/>
            <person name="Mieczkowski P."/>
            <person name="Farmer A."/>
            <person name="Ramaraj T."/>
            <person name="Crozier J."/>
            <person name="Davis R.E."/>
            <person name="Shao J."/>
            <person name="Melnick R.L."/>
            <person name="Pereira G.A.G."/>
            <person name="Bailey B.A."/>
        </authorList>
    </citation>
    <scope>NUCLEOTIDE SEQUENCE [LARGE SCALE GENOMIC DNA]</scope>
    <source>
        <strain evidence="3 4">MCA 2997</strain>
    </source>
</reference>
<accession>V2X4P9</accession>
<evidence type="ECO:0000313" key="3">
    <source>
        <dbReference type="EMBL" id="ESK87435.1"/>
    </source>
</evidence>
<organism evidence="3 4">
    <name type="scientific">Moniliophthora roreri (strain MCA 2997)</name>
    <name type="common">Cocoa frosty pod rot fungus</name>
    <name type="synonym">Crinipellis roreri</name>
    <dbReference type="NCBI Taxonomy" id="1381753"/>
    <lineage>
        <taxon>Eukaryota</taxon>
        <taxon>Fungi</taxon>
        <taxon>Dikarya</taxon>
        <taxon>Basidiomycota</taxon>
        <taxon>Agaricomycotina</taxon>
        <taxon>Agaricomycetes</taxon>
        <taxon>Agaricomycetidae</taxon>
        <taxon>Agaricales</taxon>
        <taxon>Marasmiineae</taxon>
        <taxon>Marasmiaceae</taxon>
        <taxon>Moniliophthora</taxon>
    </lineage>
</organism>
<dbReference type="EMBL" id="AWSO01000785">
    <property type="protein sequence ID" value="ESK87435.1"/>
    <property type="molecule type" value="Genomic_DNA"/>
</dbReference>
<keyword evidence="4" id="KW-1185">Reference proteome</keyword>